<feature type="compositionally biased region" description="Basic residues" evidence="1">
    <location>
        <begin position="101"/>
        <end position="110"/>
    </location>
</feature>
<feature type="compositionally biased region" description="Basic and acidic residues" evidence="1">
    <location>
        <begin position="37"/>
        <end position="49"/>
    </location>
</feature>
<feature type="region of interest" description="Disordered" evidence="1">
    <location>
        <begin position="269"/>
        <end position="467"/>
    </location>
</feature>
<feature type="compositionally biased region" description="Basic residues" evidence="1">
    <location>
        <begin position="391"/>
        <end position="402"/>
    </location>
</feature>
<feature type="compositionally biased region" description="Low complexity" evidence="1">
    <location>
        <begin position="177"/>
        <end position="186"/>
    </location>
</feature>
<feature type="region of interest" description="Disordered" evidence="1">
    <location>
        <begin position="1"/>
        <end position="198"/>
    </location>
</feature>
<feature type="compositionally biased region" description="Basic and acidic residues" evidence="1">
    <location>
        <begin position="324"/>
        <end position="334"/>
    </location>
</feature>
<feature type="compositionally biased region" description="Basic and acidic residues" evidence="1">
    <location>
        <begin position="429"/>
        <end position="461"/>
    </location>
</feature>
<evidence type="ECO:0000313" key="3">
    <source>
        <dbReference type="Proteomes" id="UP000326565"/>
    </source>
</evidence>
<gene>
    <name evidence="2" type="ORF">BDV29DRAFT_59116</name>
</gene>
<organism evidence="2 3">
    <name type="scientific">Aspergillus leporis</name>
    <dbReference type="NCBI Taxonomy" id="41062"/>
    <lineage>
        <taxon>Eukaryota</taxon>
        <taxon>Fungi</taxon>
        <taxon>Dikarya</taxon>
        <taxon>Ascomycota</taxon>
        <taxon>Pezizomycotina</taxon>
        <taxon>Eurotiomycetes</taxon>
        <taxon>Eurotiomycetidae</taxon>
        <taxon>Eurotiales</taxon>
        <taxon>Aspergillaceae</taxon>
        <taxon>Aspergillus</taxon>
        <taxon>Aspergillus subgen. Circumdati</taxon>
    </lineage>
</organism>
<proteinExistence type="predicted"/>
<dbReference type="EMBL" id="ML732169">
    <property type="protein sequence ID" value="KAB8077376.1"/>
    <property type="molecule type" value="Genomic_DNA"/>
</dbReference>
<keyword evidence="3" id="KW-1185">Reference proteome</keyword>
<evidence type="ECO:0000256" key="1">
    <source>
        <dbReference type="SAM" id="MobiDB-lite"/>
    </source>
</evidence>
<evidence type="ECO:0000313" key="2">
    <source>
        <dbReference type="EMBL" id="KAB8077376.1"/>
    </source>
</evidence>
<feature type="compositionally biased region" description="Basic and acidic residues" evidence="1">
    <location>
        <begin position="1"/>
        <end position="14"/>
    </location>
</feature>
<name>A0A5N5X9L4_9EURO</name>
<feature type="compositionally biased region" description="Basic and acidic residues" evidence="1">
    <location>
        <begin position="284"/>
        <end position="293"/>
    </location>
</feature>
<dbReference type="Proteomes" id="UP000326565">
    <property type="component" value="Unassembled WGS sequence"/>
</dbReference>
<reference evidence="2 3" key="1">
    <citation type="submission" date="2019-04" db="EMBL/GenBank/DDBJ databases">
        <title>Friends and foes A comparative genomics study of 23 Aspergillus species from section Flavi.</title>
        <authorList>
            <consortium name="DOE Joint Genome Institute"/>
            <person name="Kjaerbolling I."/>
            <person name="Vesth T."/>
            <person name="Frisvad J.C."/>
            <person name="Nybo J.L."/>
            <person name="Theobald S."/>
            <person name="Kildgaard S."/>
            <person name="Isbrandt T."/>
            <person name="Kuo A."/>
            <person name="Sato A."/>
            <person name="Lyhne E.K."/>
            <person name="Kogle M.E."/>
            <person name="Wiebenga A."/>
            <person name="Kun R.S."/>
            <person name="Lubbers R.J."/>
            <person name="Makela M.R."/>
            <person name="Barry K."/>
            <person name="Chovatia M."/>
            <person name="Clum A."/>
            <person name="Daum C."/>
            <person name="Haridas S."/>
            <person name="He G."/>
            <person name="LaButti K."/>
            <person name="Lipzen A."/>
            <person name="Mondo S."/>
            <person name="Riley R."/>
            <person name="Salamov A."/>
            <person name="Simmons B.A."/>
            <person name="Magnuson J.K."/>
            <person name="Henrissat B."/>
            <person name="Mortensen U.H."/>
            <person name="Larsen T.O."/>
            <person name="Devries R.P."/>
            <person name="Grigoriev I.V."/>
            <person name="Machida M."/>
            <person name="Baker S.E."/>
            <person name="Andersen M.R."/>
        </authorList>
    </citation>
    <scope>NUCLEOTIDE SEQUENCE [LARGE SCALE GENOMIC DNA]</scope>
    <source>
        <strain evidence="2 3">CBS 151.66</strain>
    </source>
</reference>
<dbReference type="OrthoDB" id="5407645at2759"/>
<accession>A0A5N5X9L4</accession>
<feature type="region of interest" description="Disordered" evidence="1">
    <location>
        <begin position="556"/>
        <end position="602"/>
    </location>
</feature>
<feature type="compositionally biased region" description="Low complexity" evidence="1">
    <location>
        <begin position="296"/>
        <end position="306"/>
    </location>
</feature>
<dbReference type="AlphaFoldDB" id="A0A5N5X9L4"/>
<protein>
    <submittedName>
        <fullName evidence="2">Uncharacterized protein</fullName>
    </submittedName>
</protein>
<sequence length="602" mass="68138">MAYYDEHHYYPPRDRHPRPPSGYSQDYYAGDGPYASSRHETDVVRRGDGSNESLPGEYGYEYGYGLPPQPRPSRVSTIQEGVHRSHSMGGRGSYYDDPHYHRSHQGRRSKRYDYDDPRDRYRRSQRSPSSSRSPPRSRRKSFSEQAMAALGIGSATSSSSRPRERSRGRTHGHHSRSYSYSPSPTRSKSRRRERSEQRIAQAMKAALTAGAVEAFRVRKEPGDWTGAKGKRILTAAITAGGTDGLVDRDPNKHSKRHIVESTLAGLAANHFVNGPRSRSRSKSRGREKSRSRVPDLAAAGALAAAGKEAYERFRSKSRPRGRSPSRDSYDDPPRRPRKRSKSVSDYISRGMEALGLENKDKDKDDRRRHRDRPSRRDSYSDYDSDSDYGSSRHHGNSRRARHSRDVGRPPHPGSIQAPSSRARSGATGEEGHAYRQDREHHNSPSDKDSDLGSSTDEEHQHKNLTRKTLLATGLATVATIHAAHGLHESMEKHKKRVQMVKEGDMTAEEARKSRFKNNLSDAASVGLATLGIKGAVDEWRHVDHMRKERTNFRKECDSKRQRRHSRAQSYGAMPNRRTVYPDEIEEYPPPERGRSMSVAQEV</sequence>
<feature type="compositionally biased region" description="Low complexity" evidence="1">
    <location>
        <begin position="56"/>
        <end position="65"/>
    </location>
</feature>